<dbReference type="Pfam" id="PF00437">
    <property type="entry name" value="T2SSE"/>
    <property type="match status" value="1"/>
</dbReference>
<evidence type="ECO:0000259" key="2">
    <source>
        <dbReference type="Pfam" id="PF00437"/>
    </source>
</evidence>
<dbReference type="AlphaFoldDB" id="A0ABD6SNR7"/>
<comment type="caution">
    <text evidence="3">The sequence shown here is derived from an EMBL/GenBank/DDBJ whole genome shotgun (WGS) entry which is preliminary data.</text>
</comment>
<proteinExistence type="inferred from homology"/>
<name>A0ABD6SNR7_BACTU</name>
<dbReference type="InterPro" id="IPR027417">
    <property type="entry name" value="P-loop_NTPase"/>
</dbReference>
<evidence type="ECO:0000313" key="3">
    <source>
        <dbReference type="EMBL" id="PER55852.1"/>
    </source>
</evidence>
<reference evidence="3 4" key="1">
    <citation type="submission" date="2017-09" db="EMBL/GenBank/DDBJ databases">
        <title>Large-scale bioinformatics analysis of Bacillus genomes uncovers conserved roles of natural products in bacterial physiology.</title>
        <authorList>
            <consortium name="Agbiome Team Llc"/>
            <person name="Bleich R.M."/>
            <person name="Kirk G.J."/>
            <person name="Santa Maria K.C."/>
            <person name="Allen S.E."/>
            <person name="Farag S."/>
            <person name="Shank E.A."/>
            <person name="Bowers A."/>
        </authorList>
    </citation>
    <scope>NUCLEOTIDE SEQUENCE [LARGE SCALE GENOMIC DNA]</scope>
    <source>
        <strain evidence="3 4">AFS005140</strain>
    </source>
</reference>
<evidence type="ECO:0000313" key="4">
    <source>
        <dbReference type="Proteomes" id="UP000219897"/>
    </source>
</evidence>
<dbReference type="Gene3D" id="3.40.50.300">
    <property type="entry name" value="P-loop containing nucleotide triphosphate hydrolases"/>
    <property type="match status" value="1"/>
</dbReference>
<dbReference type="SUPFAM" id="SSF52540">
    <property type="entry name" value="P-loop containing nucleoside triphosphate hydrolases"/>
    <property type="match status" value="1"/>
</dbReference>
<dbReference type="InterPro" id="IPR050921">
    <property type="entry name" value="T4SS_GSP_E_ATPase"/>
</dbReference>
<accession>A0ABD6SNR7</accession>
<dbReference type="EMBL" id="NTYF01000023">
    <property type="protein sequence ID" value="PER55852.1"/>
    <property type="molecule type" value="Genomic_DNA"/>
</dbReference>
<feature type="domain" description="Bacterial type II secretion system protein E" evidence="2">
    <location>
        <begin position="160"/>
        <end position="311"/>
    </location>
</feature>
<gene>
    <name evidence="3" type="ORF">CN495_08865</name>
</gene>
<dbReference type="PANTHER" id="PTHR30486">
    <property type="entry name" value="TWITCHING MOTILITY PROTEIN PILT"/>
    <property type="match status" value="1"/>
</dbReference>
<dbReference type="Proteomes" id="UP000219897">
    <property type="component" value="Unassembled WGS sequence"/>
</dbReference>
<sequence length="412" mass="46524">MTEAVQEKEKFKLPPYVREMSVEEYNERMGKINVLIQTAVSEEVNAQDVLIEEGEVIDFKVRGRWVKQSQLDVWEMEDIILFLNKVCGRETLTRKGMGMPFTLEVAPDWVNRNKRTIDTLFFSGLMNDYKKSYDFSAHLNKVLRVHVCSAFANNPSQEKAVIAIRLVPNEIPDLDTLNLPSAIADIHKQLSGICIISGHTGAGKSTTGASIIKKINTDIDVRRTILTVEDPIEFVHESANGRVIQRQLRTNVLSYEEASVDVVRESVDVVYFGEIKEVEGMHSALRLAEMGKLVVTTMHSNSVADTVDRFVGEFSPDIQESVRSRLLENLVCILHQNLKVYNDKQFPVASALLVTDDAVRQQLRNNFSREQINALLKSGQNPWAISTEKAFQELLANRVEGLDEEAETLFQA</sequence>
<comment type="similarity">
    <text evidence="1">Belongs to the GSP E family.</text>
</comment>
<evidence type="ECO:0000256" key="1">
    <source>
        <dbReference type="ARBA" id="ARBA00006611"/>
    </source>
</evidence>
<organism evidence="3 4">
    <name type="scientific">Bacillus thuringiensis</name>
    <dbReference type="NCBI Taxonomy" id="1428"/>
    <lineage>
        <taxon>Bacteria</taxon>
        <taxon>Bacillati</taxon>
        <taxon>Bacillota</taxon>
        <taxon>Bacilli</taxon>
        <taxon>Bacillales</taxon>
        <taxon>Bacillaceae</taxon>
        <taxon>Bacillus</taxon>
        <taxon>Bacillus cereus group</taxon>
    </lineage>
</organism>
<dbReference type="RefSeq" id="WP_098317185.1">
    <property type="nucleotide sequence ID" value="NZ_NTYF01000023.1"/>
</dbReference>
<dbReference type="InterPro" id="IPR001482">
    <property type="entry name" value="T2SS/T4SS_dom"/>
</dbReference>
<protein>
    <recommendedName>
        <fullName evidence="2">Bacterial type II secretion system protein E domain-containing protein</fullName>
    </recommendedName>
</protein>